<gene>
    <name evidence="2" type="ORF">HETSPECPRED_001189</name>
</gene>
<proteinExistence type="predicted"/>
<keyword evidence="1" id="KW-0560">Oxidoreductase</keyword>
<evidence type="ECO:0000313" key="2">
    <source>
        <dbReference type="EMBL" id="CAF9938781.1"/>
    </source>
</evidence>
<sequence>MWEYEIPYQAPLEGQSTPVSMKLDLKDPVIFDQCLGKDHCYADFLRFFEDEVTEKGVPSVIKEYVLKGDERANDIFSRMYTDLVHPMIHLGCAIEFHQPSLVAEALAAACVHENWPKHFLMPTEDYVRSNKGLPSKPLFQILDSLRNDPEISSGVKDTDPFNKIPDGFLKRVTTEQLKPYLSQFQVRPEPEDLQRGMKDMMHTCAYMMGAAQRPGKREAIDFVTLHSVTLSVFYPAILAQDWLSNHDKSRLLEAKARVDAVMYAGCGCPPLYPTRIVDYVPRHPADGWPELFHRSIVYYDEGHAVKLIRALFSIEQLGETEAGFPIAKSDFSKIAHIALDSIERAFEAGGSKMSEEVAEAVIKRVGHGGEMVKNNMTRWVFYGGLEKAWDYMPELEQPGPEAHPGTKVA</sequence>
<dbReference type="Pfam" id="PF14027">
    <property type="entry name" value="Questin_oxidase"/>
    <property type="match status" value="1"/>
</dbReference>
<accession>A0A8H3J146</accession>
<comment type="caution">
    <text evidence="2">The sequence shown here is derived from an EMBL/GenBank/DDBJ whole genome shotgun (WGS) entry which is preliminary data.</text>
</comment>
<name>A0A8H3J146_9LECA</name>
<reference evidence="2" key="1">
    <citation type="submission" date="2021-03" db="EMBL/GenBank/DDBJ databases">
        <authorList>
            <person name="Tagirdzhanova G."/>
        </authorList>
    </citation>
    <scope>NUCLEOTIDE SEQUENCE</scope>
</reference>
<dbReference type="GO" id="GO:0016491">
    <property type="term" value="F:oxidoreductase activity"/>
    <property type="evidence" value="ECO:0007669"/>
    <property type="project" value="UniProtKB-KW"/>
</dbReference>
<dbReference type="Proteomes" id="UP000664521">
    <property type="component" value="Unassembled WGS sequence"/>
</dbReference>
<dbReference type="PANTHER" id="PTHR35870:SF1">
    <property type="entry name" value="PROTEIN, PUTATIVE (AFU_ORTHOLOGUE AFUA_5G03330)-RELATED"/>
    <property type="match status" value="1"/>
</dbReference>
<evidence type="ECO:0008006" key="4">
    <source>
        <dbReference type="Google" id="ProtNLM"/>
    </source>
</evidence>
<dbReference type="OrthoDB" id="10004862at2759"/>
<evidence type="ECO:0000313" key="3">
    <source>
        <dbReference type="Proteomes" id="UP000664521"/>
    </source>
</evidence>
<dbReference type="PANTHER" id="PTHR35870">
    <property type="entry name" value="PROTEIN, PUTATIVE (AFU_ORTHOLOGUE AFUA_5G03330)-RELATED"/>
    <property type="match status" value="1"/>
</dbReference>
<keyword evidence="3" id="KW-1185">Reference proteome</keyword>
<dbReference type="EMBL" id="CAJPDS010000119">
    <property type="protein sequence ID" value="CAF9938781.1"/>
    <property type="molecule type" value="Genomic_DNA"/>
</dbReference>
<evidence type="ECO:0000256" key="1">
    <source>
        <dbReference type="ARBA" id="ARBA00023002"/>
    </source>
</evidence>
<protein>
    <recommendedName>
        <fullName evidence="4">Oxidoreductase AflY</fullName>
    </recommendedName>
</protein>
<dbReference type="InterPro" id="IPR025337">
    <property type="entry name" value="Questin_oxidase-like"/>
</dbReference>
<organism evidence="2 3">
    <name type="scientific">Heterodermia speciosa</name>
    <dbReference type="NCBI Taxonomy" id="116794"/>
    <lineage>
        <taxon>Eukaryota</taxon>
        <taxon>Fungi</taxon>
        <taxon>Dikarya</taxon>
        <taxon>Ascomycota</taxon>
        <taxon>Pezizomycotina</taxon>
        <taxon>Lecanoromycetes</taxon>
        <taxon>OSLEUM clade</taxon>
        <taxon>Lecanoromycetidae</taxon>
        <taxon>Caliciales</taxon>
        <taxon>Physciaceae</taxon>
        <taxon>Heterodermia</taxon>
    </lineage>
</organism>
<dbReference type="AlphaFoldDB" id="A0A8H3J146"/>